<protein>
    <submittedName>
        <fullName evidence="1">Unplaced genomic scaffold K443scaffold_5, whole genome shotgun sequence</fullName>
    </submittedName>
</protein>
<evidence type="ECO:0000313" key="1">
    <source>
        <dbReference type="EMBL" id="KIK09070.1"/>
    </source>
</evidence>
<evidence type="ECO:0000313" key="2">
    <source>
        <dbReference type="Proteomes" id="UP000054477"/>
    </source>
</evidence>
<sequence length="185" mass="21265">MDDEDDPLLEYGADDGALPGLTLEQTIPIRDIVLRWMAPHQYMVWRSLEDYTNILCGLPLEETSVQLRVLEGESCYTLITTLLLHLYEVVLGITQILEAIDTLLARSPRKAFHLDKGYLILKQLAWGIDKNFIHISFYTLQSQCKGAINHVRQSLNALRTTFNHYSDTYSTKSYNSTFSDIRSEY</sequence>
<gene>
    <name evidence="1" type="ORF">K443DRAFT_128061</name>
</gene>
<dbReference type="HOGENOM" id="CLU_1461539_0_0_1"/>
<name>A0A0C9XA04_9AGAR</name>
<dbReference type="AlphaFoldDB" id="A0A0C9XA04"/>
<organism evidence="1 2">
    <name type="scientific">Laccaria amethystina LaAM-08-1</name>
    <dbReference type="NCBI Taxonomy" id="1095629"/>
    <lineage>
        <taxon>Eukaryota</taxon>
        <taxon>Fungi</taxon>
        <taxon>Dikarya</taxon>
        <taxon>Basidiomycota</taxon>
        <taxon>Agaricomycotina</taxon>
        <taxon>Agaricomycetes</taxon>
        <taxon>Agaricomycetidae</taxon>
        <taxon>Agaricales</taxon>
        <taxon>Agaricineae</taxon>
        <taxon>Hydnangiaceae</taxon>
        <taxon>Laccaria</taxon>
    </lineage>
</organism>
<dbReference type="Proteomes" id="UP000054477">
    <property type="component" value="Unassembled WGS sequence"/>
</dbReference>
<dbReference type="EMBL" id="KN838540">
    <property type="protein sequence ID" value="KIK09070.1"/>
    <property type="molecule type" value="Genomic_DNA"/>
</dbReference>
<reference evidence="1 2" key="1">
    <citation type="submission" date="2014-04" db="EMBL/GenBank/DDBJ databases">
        <authorList>
            <consortium name="DOE Joint Genome Institute"/>
            <person name="Kuo A."/>
            <person name="Kohler A."/>
            <person name="Nagy L.G."/>
            <person name="Floudas D."/>
            <person name="Copeland A."/>
            <person name="Barry K.W."/>
            <person name="Cichocki N."/>
            <person name="Veneault-Fourrey C."/>
            <person name="LaButti K."/>
            <person name="Lindquist E.A."/>
            <person name="Lipzen A."/>
            <person name="Lundell T."/>
            <person name="Morin E."/>
            <person name="Murat C."/>
            <person name="Sun H."/>
            <person name="Tunlid A."/>
            <person name="Henrissat B."/>
            <person name="Grigoriev I.V."/>
            <person name="Hibbett D.S."/>
            <person name="Martin F."/>
            <person name="Nordberg H.P."/>
            <person name="Cantor M.N."/>
            <person name="Hua S.X."/>
        </authorList>
    </citation>
    <scope>NUCLEOTIDE SEQUENCE [LARGE SCALE GENOMIC DNA]</scope>
    <source>
        <strain evidence="1 2">LaAM-08-1</strain>
    </source>
</reference>
<keyword evidence="2" id="KW-1185">Reference proteome</keyword>
<dbReference type="OrthoDB" id="3068921at2759"/>
<proteinExistence type="predicted"/>
<reference evidence="2" key="2">
    <citation type="submission" date="2015-01" db="EMBL/GenBank/DDBJ databases">
        <title>Evolutionary Origins and Diversification of the Mycorrhizal Mutualists.</title>
        <authorList>
            <consortium name="DOE Joint Genome Institute"/>
            <consortium name="Mycorrhizal Genomics Consortium"/>
            <person name="Kohler A."/>
            <person name="Kuo A."/>
            <person name="Nagy L.G."/>
            <person name="Floudas D."/>
            <person name="Copeland A."/>
            <person name="Barry K.W."/>
            <person name="Cichocki N."/>
            <person name="Veneault-Fourrey C."/>
            <person name="LaButti K."/>
            <person name="Lindquist E.A."/>
            <person name="Lipzen A."/>
            <person name="Lundell T."/>
            <person name="Morin E."/>
            <person name="Murat C."/>
            <person name="Riley R."/>
            <person name="Ohm R."/>
            <person name="Sun H."/>
            <person name="Tunlid A."/>
            <person name="Henrissat B."/>
            <person name="Grigoriev I.V."/>
            <person name="Hibbett D.S."/>
            <person name="Martin F."/>
        </authorList>
    </citation>
    <scope>NUCLEOTIDE SEQUENCE [LARGE SCALE GENOMIC DNA]</scope>
    <source>
        <strain evidence="2">LaAM-08-1</strain>
    </source>
</reference>
<accession>A0A0C9XA04</accession>